<accession>A0A6N7IYY4</accession>
<feature type="domain" description="Rhodanese" evidence="1">
    <location>
        <begin position="23"/>
        <end position="92"/>
    </location>
</feature>
<reference evidence="2" key="1">
    <citation type="journal article" date="2020" name="Appl. Environ. Microbiol.">
        <title>Medium-Chain Fatty Acid Synthesis by 'Candidatus Weimeria bifida' gen. nov., sp. nov., and 'Candidatus Pseudoramibacter fermentans' sp. nov.</title>
        <authorList>
            <person name="Scarborough M.J."/>
            <person name="Myers K.S."/>
            <person name="Donohue T.J."/>
            <person name="Noguera D.R."/>
        </authorList>
    </citation>
    <scope>NUCLEOTIDE SEQUENCE</scope>
    <source>
        <strain evidence="2">LCO1.1</strain>
    </source>
</reference>
<dbReference type="Pfam" id="PF00581">
    <property type="entry name" value="Rhodanese"/>
    <property type="match status" value="1"/>
</dbReference>
<dbReference type="Gene3D" id="3.40.250.10">
    <property type="entry name" value="Rhodanese-like domain"/>
    <property type="match status" value="1"/>
</dbReference>
<organism evidence="2 3">
    <name type="scientific">Candidatus Weimeria bifida</name>
    <dbReference type="NCBI Taxonomy" id="2599074"/>
    <lineage>
        <taxon>Bacteria</taxon>
        <taxon>Bacillati</taxon>
        <taxon>Bacillota</taxon>
        <taxon>Clostridia</taxon>
        <taxon>Lachnospirales</taxon>
        <taxon>Lachnospiraceae</taxon>
        <taxon>Candidatus Weimeria</taxon>
    </lineage>
</organism>
<dbReference type="InterPro" id="IPR036873">
    <property type="entry name" value="Rhodanese-like_dom_sf"/>
</dbReference>
<proteinExistence type="predicted"/>
<comment type="caution">
    <text evidence="2">The sequence shown here is derived from an EMBL/GenBank/DDBJ whole genome shotgun (WGS) entry which is preliminary data.</text>
</comment>
<name>A0A6N7IYY4_9FIRM</name>
<protein>
    <submittedName>
        <fullName evidence="2">Rhodanese-like domain-containing protein</fullName>
    </submittedName>
</protein>
<gene>
    <name evidence="2" type="ORF">FRC54_06395</name>
</gene>
<dbReference type="SUPFAM" id="SSF52821">
    <property type="entry name" value="Rhodanese/Cell cycle control phosphatase"/>
    <property type="match status" value="1"/>
</dbReference>
<evidence type="ECO:0000313" key="3">
    <source>
        <dbReference type="Proteomes" id="UP000460257"/>
    </source>
</evidence>
<keyword evidence="3" id="KW-1185">Reference proteome</keyword>
<dbReference type="InterPro" id="IPR001763">
    <property type="entry name" value="Rhodanese-like_dom"/>
</dbReference>
<dbReference type="Proteomes" id="UP000460257">
    <property type="component" value="Unassembled WGS sequence"/>
</dbReference>
<dbReference type="PROSITE" id="PS50206">
    <property type="entry name" value="RHODANESE_3"/>
    <property type="match status" value="1"/>
</dbReference>
<dbReference type="EMBL" id="VOGC01000006">
    <property type="protein sequence ID" value="MQN01546.1"/>
    <property type="molecule type" value="Genomic_DNA"/>
</dbReference>
<dbReference type="CDD" id="cd00158">
    <property type="entry name" value="RHOD"/>
    <property type="match status" value="1"/>
</dbReference>
<dbReference type="AlphaFoldDB" id="A0A6N7IYY4"/>
<sequence length="108" mass="12684">MSIFSRNRTKEITLNQAINITRTTTKTALVDIRDKEVFKKDHVPDAINIPLNNIKVVHNRIPDTDTTLYIYGDYETRPKKSIKAFRNEGYNNLVRAGCLEDHYIREYR</sequence>
<evidence type="ECO:0000259" key="1">
    <source>
        <dbReference type="PROSITE" id="PS50206"/>
    </source>
</evidence>
<evidence type="ECO:0000313" key="2">
    <source>
        <dbReference type="EMBL" id="MQN01546.1"/>
    </source>
</evidence>